<keyword evidence="2" id="KW-0597">Phosphoprotein</keyword>
<feature type="domain" description="Carrier" evidence="3">
    <location>
        <begin position="1"/>
        <end position="75"/>
    </location>
</feature>
<dbReference type="InterPro" id="IPR020806">
    <property type="entry name" value="PKS_PP-bd"/>
</dbReference>
<dbReference type="Gene3D" id="1.10.1200.10">
    <property type="entry name" value="ACP-like"/>
    <property type="match status" value="1"/>
</dbReference>
<dbReference type="PROSITE" id="PS50075">
    <property type="entry name" value="CARRIER"/>
    <property type="match status" value="1"/>
</dbReference>
<evidence type="ECO:0000313" key="4">
    <source>
        <dbReference type="EMBL" id="MFD1832893.1"/>
    </source>
</evidence>
<dbReference type="EMBL" id="JBHUFU010000021">
    <property type="protein sequence ID" value="MFD1832893.1"/>
    <property type="molecule type" value="Genomic_DNA"/>
</dbReference>
<organism evidence="4 5">
    <name type="scientific">Streptomyces desertarenae</name>
    <dbReference type="NCBI Taxonomy" id="2666184"/>
    <lineage>
        <taxon>Bacteria</taxon>
        <taxon>Bacillati</taxon>
        <taxon>Actinomycetota</taxon>
        <taxon>Actinomycetes</taxon>
        <taxon>Kitasatosporales</taxon>
        <taxon>Streptomycetaceae</taxon>
        <taxon>Streptomyces</taxon>
    </lineage>
</organism>
<evidence type="ECO:0000259" key="3">
    <source>
        <dbReference type="PROSITE" id="PS50075"/>
    </source>
</evidence>
<comment type="caution">
    <text evidence="4">The sequence shown here is derived from an EMBL/GenBank/DDBJ whole genome shotgun (WGS) entry which is preliminary data.</text>
</comment>
<name>A0ABW4PTQ8_9ACTN</name>
<dbReference type="SUPFAM" id="SSF47336">
    <property type="entry name" value="ACP-like"/>
    <property type="match status" value="1"/>
</dbReference>
<evidence type="ECO:0000256" key="1">
    <source>
        <dbReference type="ARBA" id="ARBA00022450"/>
    </source>
</evidence>
<sequence>MTGEELRSAVRTVWEEVIGAGVDDDTDFFDAGGTSFAALRIVATLNSRHAIAVPVKVLFEASRFADFTAALDHEPGLARQT</sequence>
<dbReference type="InterPro" id="IPR036736">
    <property type="entry name" value="ACP-like_sf"/>
</dbReference>
<dbReference type="SMART" id="SM00823">
    <property type="entry name" value="PKS_PP"/>
    <property type="match status" value="1"/>
</dbReference>
<protein>
    <submittedName>
        <fullName evidence="4">Phosphopantetheine-binding protein</fullName>
    </submittedName>
</protein>
<proteinExistence type="predicted"/>
<dbReference type="InterPro" id="IPR009081">
    <property type="entry name" value="PP-bd_ACP"/>
</dbReference>
<gene>
    <name evidence="4" type="ORF">ACFSJS_25085</name>
</gene>
<evidence type="ECO:0000256" key="2">
    <source>
        <dbReference type="ARBA" id="ARBA00022553"/>
    </source>
</evidence>
<dbReference type="Proteomes" id="UP001597365">
    <property type="component" value="Unassembled WGS sequence"/>
</dbReference>
<keyword evidence="5" id="KW-1185">Reference proteome</keyword>
<accession>A0ABW4PTQ8</accession>
<keyword evidence="1" id="KW-0596">Phosphopantetheine</keyword>
<evidence type="ECO:0000313" key="5">
    <source>
        <dbReference type="Proteomes" id="UP001597365"/>
    </source>
</evidence>
<dbReference type="RefSeq" id="WP_380904240.1">
    <property type="nucleotide sequence ID" value="NZ_JBHUFU010000021.1"/>
</dbReference>
<reference evidence="5" key="1">
    <citation type="journal article" date="2019" name="Int. J. Syst. Evol. Microbiol.">
        <title>The Global Catalogue of Microorganisms (GCM) 10K type strain sequencing project: providing services to taxonomists for standard genome sequencing and annotation.</title>
        <authorList>
            <consortium name="The Broad Institute Genomics Platform"/>
            <consortium name="The Broad Institute Genome Sequencing Center for Infectious Disease"/>
            <person name="Wu L."/>
            <person name="Ma J."/>
        </authorList>
    </citation>
    <scope>NUCLEOTIDE SEQUENCE [LARGE SCALE GENOMIC DNA]</scope>
    <source>
        <strain evidence="5">CGMCC 4.7455</strain>
    </source>
</reference>
<dbReference type="Pfam" id="PF00550">
    <property type="entry name" value="PP-binding"/>
    <property type="match status" value="1"/>
</dbReference>